<sequence length="699" mass="74962">MMFTDLPSLSFSPLVPPTVLAGLGAAAVVLMLAAIWRRGWFAGLLRGVAMALMIGALANPALVSLEREPLDDIVAVIVDRSASQKLGPREEQTDNVKAEVERQLEALPGLETRVIDVSEGDGGDGTRLFGALGRALADVPAERVAGVIVITDGVVHDVPPSAAALGLTAPLHALITGERQERDRRVALVDAPRFGIVGRNLTMRVLVDERDGPGTARLTVRRDGKELGSINAPTGQPVPLTIPVEHPGPNVLELEVEPLAGELTEANNRAVLTVEGVRDKLRVLLVSGEPHPGERTWRNLLTSDANVDLVHFTILRPPEKQDGTPINELSLIAFPTRALFQERIQDFDLIIFDRYANLTVLPPVYYDNIARYVREGGALLLSAGPEFAGASSVARTSLGEVLPATPDGRVHETPFRPEISARGNRHPVTRDLPGSNSNPDDAPDWGTWLRQIGADVSGGETLMDGADGLPLLVLSRFEEGRIALLLSDHTWLWARGFDGGGPHVDLLRRLSHWLMLEPALEEEALRAFSRDGSISIERQTMADSAAPVTLTAPDGSVQTVTLEQVKPGLFSAIVVNDQQGLYRLTDGTLSAFVNAGPDNPRELADVFSDTQRLAGLATDSGGSVVRIDSGNTTPTVPRIDLVRAGSSFAGNGWIGLRPGDTAVIRGVRELPLGVGLIGLALVIWAVIGAWLVEGRRRRR</sequence>
<keyword evidence="2" id="KW-0472">Membrane</keyword>
<feature type="transmembrane region" description="Helical" evidence="2">
    <location>
        <begin position="14"/>
        <end position="36"/>
    </location>
</feature>
<keyword evidence="2" id="KW-0812">Transmembrane</keyword>
<proteinExistence type="predicted"/>
<dbReference type="InterPro" id="IPR029062">
    <property type="entry name" value="Class_I_gatase-like"/>
</dbReference>
<feature type="region of interest" description="Disordered" evidence="1">
    <location>
        <begin position="404"/>
        <end position="440"/>
    </location>
</feature>
<keyword evidence="4" id="KW-1185">Reference proteome</keyword>
<dbReference type="PANTHER" id="PTHR37947">
    <property type="entry name" value="BLL2462 PROTEIN"/>
    <property type="match status" value="1"/>
</dbReference>
<accession>A0A7W5Z772</accession>
<dbReference type="AlphaFoldDB" id="A0A7W5Z772"/>
<evidence type="ECO:0000313" key="3">
    <source>
        <dbReference type="EMBL" id="MBB3810766.1"/>
    </source>
</evidence>
<comment type="caution">
    <text evidence="3">The sequence shown here is derived from an EMBL/GenBank/DDBJ whole genome shotgun (WGS) entry which is preliminary data.</text>
</comment>
<dbReference type="Proteomes" id="UP000537592">
    <property type="component" value="Unassembled WGS sequence"/>
</dbReference>
<keyword evidence="2" id="KW-1133">Transmembrane helix</keyword>
<gene>
    <name evidence="3" type="ORF">FHS81_002872</name>
</gene>
<feature type="transmembrane region" description="Helical" evidence="2">
    <location>
        <begin position="43"/>
        <end position="63"/>
    </location>
</feature>
<evidence type="ECO:0000313" key="4">
    <source>
        <dbReference type="Proteomes" id="UP000537592"/>
    </source>
</evidence>
<evidence type="ECO:0000256" key="1">
    <source>
        <dbReference type="SAM" id="MobiDB-lite"/>
    </source>
</evidence>
<dbReference type="PANTHER" id="PTHR37947:SF1">
    <property type="entry name" value="BLL2462 PROTEIN"/>
    <property type="match status" value="1"/>
</dbReference>
<evidence type="ECO:0000256" key="2">
    <source>
        <dbReference type="SAM" id="Phobius"/>
    </source>
</evidence>
<name>A0A7W5Z772_9HYPH</name>
<dbReference type="Gene3D" id="3.40.50.880">
    <property type="match status" value="1"/>
</dbReference>
<evidence type="ECO:0008006" key="5">
    <source>
        <dbReference type="Google" id="ProtNLM"/>
    </source>
</evidence>
<protein>
    <recommendedName>
        <fullName evidence="5">Glutamine amidotransferase domain-containing protein</fullName>
    </recommendedName>
</protein>
<feature type="transmembrane region" description="Helical" evidence="2">
    <location>
        <begin position="670"/>
        <end position="692"/>
    </location>
</feature>
<dbReference type="EMBL" id="JACICC010000008">
    <property type="protein sequence ID" value="MBB3810766.1"/>
    <property type="molecule type" value="Genomic_DNA"/>
</dbReference>
<dbReference type="SUPFAM" id="SSF52317">
    <property type="entry name" value="Class I glutamine amidotransferase-like"/>
    <property type="match status" value="1"/>
</dbReference>
<organism evidence="3 4">
    <name type="scientific">Pseudochelatococcus contaminans</name>
    <dbReference type="NCBI Taxonomy" id="1538103"/>
    <lineage>
        <taxon>Bacteria</taxon>
        <taxon>Pseudomonadati</taxon>
        <taxon>Pseudomonadota</taxon>
        <taxon>Alphaproteobacteria</taxon>
        <taxon>Hyphomicrobiales</taxon>
        <taxon>Chelatococcaceae</taxon>
        <taxon>Pseudochelatococcus</taxon>
    </lineage>
</organism>
<reference evidence="3 4" key="1">
    <citation type="submission" date="2020-08" db="EMBL/GenBank/DDBJ databases">
        <title>Genomic Encyclopedia of Type Strains, Phase IV (KMG-IV): sequencing the most valuable type-strain genomes for metagenomic binning, comparative biology and taxonomic classification.</title>
        <authorList>
            <person name="Goeker M."/>
        </authorList>
    </citation>
    <scope>NUCLEOTIDE SEQUENCE [LARGE SCALE GENOMIC DNA]</scope>
    <source>
        <strain evidence="3 4">DSM 28760</strain>
    </source>
</reference>